<dbReference type="CDD" id="cd00466">
    <property type="entry name" value="DHQase_II"/>
    <property type="match status" value="1"/>
</dbReference>
<dbReference type="InterPro" id="IPR018509">
    <property type="entry name" value="DHquinase_II_CS"/>
</dbReference>
<organism evidence="3">
    <name type="scientific">hydrothermal vent metagenome</name>
    <dbReference type="NCBI Taxonomy" id="652676"/>
    <lineage>
        <taxon>unclassified sequences</taxon>
        <taxon>metagenomes</taxon>
        <taxon>ecological metagenomes</taxon>
    </lineage>
</organism>
<accession>A0A3B1D4F4</accession>
<proteinExistence type="inferred from homology"/>
<keyword evidence="2 3" id="KW-0456">Lyase</keyword>
<dbReference type="HAMAP" id="MF_00169">
    <property type="entry name" value="AroQ"/>
    <property type="match status" value="1"/>
</dbReference>
<gene>
    <name evidence="3" type="ORF">MNBD_NITROSPIRAE01-1998</name>
</gene>
<dbReference type="PIRSF" id="PIRSF001399">
    <property type="entry name" value="DHquinase_II"/>
    <property type="match status" value="1"/>
</dbReference>
<dbReference type="PANTHER" id="PTHR21272:SF3">
    <property type="entry name" value="CATABOLIC 3-DEHYDROQUINASE"/>
    <property type="match status" value="1"/>
</dbReference>
<sequence length="160" mass="17322">MRHILLLHGPNLNLLGSREPERYGVSTLGEINQQMKELAKSKGAELVPFQSNSEGDLVGQIQSARGRYDAIVINAAAYTHTSIAIRDALLAVDIPAVEVHLSNIYQRESFRQTSRIADVVIGQVSGFGAQSYLLGLLGAISYLETQKQIPAMSGSGKKDT</sequence>
<dbReference type="NCBIfam" id="NF003805">
    <property type="entry name" value="PRK05395.1-2"/>
    <property type="match status" value="1"/>
</dbReference>
<dbReference type="PROSITE" id="PS01029">
    <property type="entry name" value="DEHYDROQUINASE_II"/>
    <property type="match status" value="1"/>
</dbReference>
<dbReference type="NCBIfam" id="NF003807">
    <property type="entry name" value="PRK05395.1-4"/>
    <property type="match status" value="1"/>
</dbReference>
<dbReference type="Pfam" id="PF01220">
    <property type="entry name" value="DHquinase_II"/>
    <property type="match status" value="1"/>
</dbReference>
<reference evidence="3" key="1">
    <citation type="submission" date="2018-06" db="EMBL/GenBank/DDBJ databases">
        <authorList>
            <person name="Zhirakovskaya E."/>
        </authorList>
    </citation>
    <scope>NUCLEOTIDE SEQUENCE</scope>
</reference>
<dbReference type="NCBIfam" id="NF003806">
    <property type="entry name" value="PRK05395.1-3"/>
    <property type="match status" value="1"/>
</dbReference>
<dbReference type="InterPro" id="IPR001874">
    <property type="entry name" value="DHquinase_II"/>
</dbReference>
<dbReference type="EMBL" id="UOGF01000077">
    <property type="protein sequence ID" value="VAX31673.1"/>
    <property type="molecule type" value="Genomic_DNA"/>
</dbReference>
<evidence type="ECO:0000313" key="3">
    <source>
        <dbReference type="EMBL" id="VAX31673.1"/>
    </source>
</evidence>
<dbReference type="SUPFAM" id="SSF52304">
    <property type="entry name" value="Type II 3-dehydroquinate dehydratase"/>
    <property type="match status" value="1"/>
</dbReference>
<evidence type="ECO:0000256" key="2">
    <source>
        <dbReference type="ARBA" id="ARBA00023239"/>
    </source>
</evidence>
<dbReference type="AlphaFoldDB" id="A0A3B1D4F4"/>
<evidence type="ECO:0000256" key="1">
    <source>
        <dbReference type="ARBA" id="ARBA00012060"/>
    </source>
</evidence>
<dbReference type="PANTHER" id="PTHR21272">
    <property type="entry name" value="CATABOLIC 3-DEHYDROQUINASE"/>
    <property type="match status" value="1"/>
</dbReference>
<name>A0A3B1D4F4_9ZZZZ</name>
<dbReference type="NCBIfam" id="TIGR01088">
    <property type="entry name" value="aroQ"/>
    <property type="match status" value="1"/>
</dbReference>
<dbReference type="Gene3D" id="3.40.50.9100">
    <property type="entry name" value="Dehydroquinase, class II"/>
    <property type="match status" value="1"/>
</dbReference>
<protein>
    <recommendedName>
        <fullName evidence="1">3-dehydroquinate dehydratase</fullName>
        <ecNumber evidence="1">4.2.1.10</ecNumber>
    </recommendedName>
</protein>
<dbReference type="GO" id="GO:0003855">
    <property type="term" value="F:3-dehydroquinate dehydratase activity"/>
    <property type="evidence" value="ECO:0007669"/>
    <property type="project" value="UniProtKB-EC"/>
</dbReference>
<dbReference type="InterPro" id="IPR036441">
    <property type="entry name" value="DHquinase_II_sf"/>
</dbReference>
<dbReference type="EC" id="4.2.1.10" evidence="1"/>
<dbReference type="GO" id="GO:0019631">
    <property type="term" value="P:quinate catabolic process"/>
    <property type="evidence" value="ECO:0007669"/>
    <property type="project" value="TreeGrafter"/>
</dbReference>